<dbReference type="SUPFAM" id="SSF158472">
    <property type="entry name" value="HAMP domain-like"/>
    <property type="match status" value="1"/>
</dbReference>
<keyword evidence="2" id="KW-0145">Chemotaxis</keyword>
<dbReference type="SMART" id="SM00283">
    <property type="entry name" value="MA"/>
    <property type="match status" value="1"/>
</dbReference>
<dbReference type="Pfam" id="PF12729">
    <property type="entry name" value="4HB_MCP_1"/>
    <property type="match status" value="1"/>
</dbReference>
<dbReference type="PROSITE" id="PS50885">
    <property type="entry name" value="HAMP"/>
    <property type="match status" value="2"/>
</dbReference>
<dbReference type="InterPro" id="IPR051310">
    <property type="entry name" value="MCP_chemotaxis"/>
</dbReference>
<evidence type="ECO:0000313" key="8">
    <source>
        <dbReference type="EMBL" id="NUU49189.1"/>
    </source>
</evidence>
<dbReference type="InterPro" id="IPR024478">
    <property type="entry name" value="HlyB_4HB_MCP"/>
</dbReference>
<keyword evidence="4" id="KW-0807">Transducer</keyword>
<feature type="domain" description="Methyl-accepting transducer" evidence="6">
    <location>
        <begin position="323"/>
        <end position="552"/>
    </location>
</feature>
<protein>
    <submittedName>
        <fullName evidence="8">HAMP domain-containing protein</fullName>
    </submittedName>
</protein>
<evidence type="ECO:0000256" key="3">
    <source>
        <dbReference type="ARBA" id="ARBA00029447"/>
    </source>
</evidence>
<keyword evidence="5" id="KW-0472">Membrane</keyword>
<keyword evidence="9" id="KW-1185">Reference proteome</keyword>
<dbReference type="CDD" id="cd11386">
    <property type="entry name" value="MCP_signal"/>
    <property type="match status" value="1"/>
</dbReference>
<dbReference type="GO" id="GO:0004888">
    <property type="term" value="F:transmembrane signaling receptor activity"/>
    <property type="evidence" value="ECO:0007669"/>
    <property type="project" value="TreeGrafter"/>
</dbReference>
<reference evidence="8 9" key="1">
    <citation type="submission" date="2020-05" db="EMBL/GenBank/DDBJ databases">
        <title>Genome Sequencing of Type Strains.</title>
        <authorList>
            <person name="Lemaire J.F."/>
            <person name="Inderbitzin P."/>
            <person name="Gregorio O.A."/>
            <person name="Collins S.B."/>
            <person name="Wespe N."/>
            <person name="Knight-Connoni V."/>
        </authorList>
    </citation>
    <scope>NUCLEOTIDE SEQUENCE [LARGE SCALE GENOMIC DNA]</scope>
    <source>
        <strain evidence="8 9">DSM 100049</strain>
    </source>
</reference>
<evidence type="ECO:0000259" key="7">
    <source>
        <dbReference type="PROSITE" id="PS50885"/>
    </source>
</evidence>
<dbReference type="GO" id="GO:0007165">
    <property type="term" value="P:signal transduction"/>
    <property type="evidence" value="ECO:0007669"/>
    <property type="project" value="UniProtKB-KW"/>
</dbReference>
<dbReference type="SMART" id="SM00304">
    <property type="entry name" value="HAMP"/>
    <property type="match status" value="2"/>
</dbReference>
<dbReference type="Gene3D" id="1.10.287.950">
    <property type="entry name" value="Methyl-accepting chemotaxis protein"/>
    <property type="match status" value="1"/>
</dbReference>
<evidence type="ECO:0000256" key="1">
    <source>
        <dbReference type="ARBA" id="ARBA00004370"/>
    </source>
</evidence>
<dbReference type="PANTHER" id="PTHR43531">
    <property type="entry name" value="PROTEIN ICFG"/>
    <property type="match status" value="1"/>
</dbReference>
<dbReference type="FunFam" id="1.10.287.950:FF:000001">
    <property type="entry name" value="Methyl-accepting chemotaxis sensory transducer"/>
    <property type="match status" value="1"/>
</dbReference>
<dbReference type="GO" id="GO:0006935">
    <property type="term" value="P:chemotaxis"/>
    <property type="evidence" value="ECO:0007669"/>
    <property type="project" value="UniProtKB-KW"/>
</dbReference>
<dbReference type="RefSeq" id="WP_175314063.1">
    <property type="nucleotide sequence ID" value="NZ_CBCRYR010000058.1"/>
</dbReference>
<dbReference type="EMBL" id="JABMCH010000071">
    <property type="protein sequence ID" value="NUU49189.1"/>
    <property type="molecule type" value="Genomic_DNA"/>
</dbReference>
<sequence length="622" mass="66184">MKNLKISGKLLVAFGILGSALLVMTVLSIISQHQLNEAVENLGRSRRDKLVAIANLNTATSDYRGYEAAMILAEDANSLNAMDRVVKERVAMIDKNVEYLNLNFKAPKAIAQFGVFKERWGAFMDMSRKTVALARQGQDREALASYRASQRVFDRANADAAVMQDIQIELMDKEMAAASTDYIWSRNASIAISVIVLGLAGFLLMTLIRGIANPLSAMTIVMRRLAAGDLNAKLEVDPRRDEVGQLAEAMVAFRDQLAGAERAKAEQTNLIVGSIGSGLAALAQGDLTKRIDAELTGPFEKLKHDFNNAMEAVSATLSAVNASAQGITNGAADIREASDDLSHRTEQQAASLEETAAAMHEITETVRETAENAKRANQVVTETRTDADQSSEVVRKAVEAMHGIERSSSEISEIIAVIDGIAFQTNLLALNAGVEAARAGDAGKGFAVVASEVRALAQRSADAAKDVKERITASTQQVDTGVQLVAQAGSALTRITGRIGEINALVSDIASAAAQQATGLQQVNTAVAEMDGVTQQNAAMVEQATAAARSLSEETGNMTRQVSRFRLTDGAMSGHAAPPAHHSPVHQLQARVAQATPRIAAAPRVARASNAAVAVDDDWSEF</sequence>
<feature type="domain" description="HAMP" evidence="7">
    <location>
        <begin position="272"/>
        <end position="318"/>
    </location>
</feature>
<evidence type="ECO:0000259" key="6">
    <source>
        <dbReference type="PROSITE" id="PS50111"/>
    </source>
</evidence>
<dbReference type="InterPro" id="IPR004089">
    <property type="entry name" value="MCPsignal_dom"/>
</dbReference>
<comment type="caution">
    <text evidence="8">The sequence shown here is derived from an EMBL/GenBank/DDBJ whole genome shotgun (WGS) entry which is preliminary data.</text>
</comment>
<gene>
    <name evidence="8" type="ORF">HP438_19640</name>
</gene>
<name>A0A7Y6EH65_9SPHN</name>
<dbReference type="PANTHER" id="PTHR43531:SF11">
    <property type="entry name" value="METHYL-ACCEPTING CHEMOTAXIS PROTEIN 3"/>
    <property type="match status" value="1"/>
</dbReference>
<keyword evidence="5" id="KW-0812">Transmembrane</keyword>
<dbReference type="Pfam" id="PF00672">
    <property type="entry name" value="HAMP"/>
    <property type="match status" value="1"/>
</dbReference>
<dbReference type="CDD" id="cd06225">
    <property type="entry name" value="HAMP"/>
    <property type="match status" value="1"/>
</dbReference>
<evidence type="ECO:0000256" key="2">
    <source>
        <dbReference type="ARBA" id="ARBA00022500"/>
    </source>
</evidence>
<evidence type="ECO:0000256" key="4">
    <source>
        <dbReference type="PROSITE-ProRule" id="PRU00284"/>
    </source>
</evidence>
<evidence type="ECO:0000256" key="5">
    <source>
        <dbReference type="SAM" id="Phobius"/>
    </source>
</evidence>
<comment type="subcellular location">
    <subcellularLocation>
        <location evidence="1">Membrane</location>
    </subcellularLocation>
</comment>
<keyword evidence="5" id="KW-1133">Transmembrane helix</keyword>
<feature type="transmembrane region" description="Helical" evidence="5">
    <location>
        <begin position="188"/>
        <end position="208"/>
    </location>
</feature>
<dbReference type="Proteomes" id="UP000536441">
    <property type="component" value="Unassembled WGS sequence"/>
</dbReference>
<dbReference type="GO" id="GO:0005886">
    <property type="term" value="C:plasma membrane"/>
    <property type="evidence" value="ECO:0007669"/>
    <property type="project" value="TreeGrafter"/>
</dbReference>
<dbReference type="SUPFAM" id="SSF58104">
    <property type="entry name" value="Methyl-accepting chemotaxis protein (MCP) signaling domain"/>
    <property type="match status" value="1"/>
</dbReference>
<organism evidence="8 9">
    <name type="scientific">Sphingomonas zeae</name>
    <dbReference type="NCBI Taxonomy" id="1646122"/>
    <lineage>
        <taxon>Bacteria</taxon>
        <taxon>Pseudomonadati</taxon>
        <taxon>Pseudomonadota</taxon>
        <taxon>Alphaproteobacteria</taxon>
        <taxon>Sphingomonadales</taxon>
        <taxon>Sphingomonadaceae</taxon>
        <taxon>Sphingomonas</taxon>
    </lineage>
</organism>
<dbReference type="PROSITE" id="PS50111">
    <property type="entry name" value="CHEMOTAXIS_TRANSDUC_2"/>
    <property type="match status" value="1"/>
</dbReference>
<evidence type="ECO:0000313" key="9">
    <source>
        <dbReference type="Proteomes" id="UP000536441"/>
    </source>
</evidence>
<dbReference type="InterPro" id="IPR003660">
    <property type="entry name" value="HAMP_dom"/>
</dbReference>
<comment type="similarity">
    <text evidence="3">Belongs to the methyl-accepting chemotaxis (MCP) protein family.</text>
</comment>
<dbReference type="Gene3D" id="6.10.340.10">
    <property type="match status" value="1"/>
</dbReference>
<dbReference type="Pfam" id="PF00015">
    <property type="entry name" value="MCPsignal"/>
    <property type="match status" value="1"/>
</dbReference>
<feature type="domain" description="HAMP" evidence="7">
    <location>
        <begin position="209"/>
        <end position="262"/>
    </location>
</feature>
<accession>A0A7Y6EH65</accession>
<proteinExistence type="inferred from homology"/>
<dbReference type="AlphaFoldDB" id="A0A7Y6EH65"/>